<reference evidence="3" key="1">
    <citation type="journal article" date="2019" name="Int. J. Syst. Evol. Microbiol.">
        <title>The Global Catalogue of Microorganisms (GCM) 10K type strain sequencing project: providing services to taxonomists for standard genome sequencing and annotation.</title>
        <authorList>
            <consortium name="The Broad Institute Genomics Platform"/>
            <consortium name="The Broad Institute Genome Sequencing Center for Infectious Disease"/>
            <person name="Wu L."/>
            <person name="Ma J."/>
        </authorList>
    </citation>
    <scope>NUCLEOTIDE SEQUENCE [LARGE SCALE GENOMIC DNA]</scope>
    <source>
        <strain evidence="3">ICMP 6774ER</strain>
    </source>
</reference>
<feature type="region of interest" description="Disordered" evidence="1">
    <location>
        <begin position="106"/>
        <end position="125"/>
    </location>
</feature>
<sequence length="125" mass="13753">MSTMENSCRASPVFDEELVVGAVDRVVEHGAMETAFAVTAGMGRTARSGEDDLMWLPTLSEFKQVAVVRRYVGAKTGEYPRYWHLMGSFMDLPDRKLIRFGRSLADRSRPADAVPGTARNAAVGK</sequence>
<evidence type="ECO:0000313" key="3">
    <source>
        <dbReference type="Proteomes" id="UP001597368"/>
    </source>
</evidence>
<dbReference type="Proteomes" id="UP001597368">
    <property type="component" value="Unassembled WGS sequence"/>
</dbReference>
<dbReference type="EMBL" id="JBHUFV010000088">
    <property type="protein sequence ID" value="MFD1939614.1"/>
    <property type="molecule type" value="Genomic_DNA"/>
</dbReference>
<accession>A0ABW4TGW5</accession>
<keyword evidence="3" id="KW-1185">Reference proteome</keyword>
<organism evidence="2 3">
    <name type="scientific">Nonomuraea mangrovi</name>
    <dbReference type="NCBI Taxonomy" id="2316207"/>
    <lineage>
        <taxon>Bacteria</taxon>
        <taxon>Bacillati</taxon>
        <taxon>Actinomycetota</taxon>
        <taxon>Actinomycetes</taxon>
        <taxon>Streptosporangiales</taxon>
        <taxon>Streptosporangiaceae</taxon>
        <taxon>Nonomuraea</taxon>
    </lineage>
</organism>
<evidence type="ECO:0000256" key="1">
    <source>
        <dbReference type="SAM" id="MobiDB-lite"/>
    </source>
</evidence>
<proteinExistence type="predicted"/>
<name>A0ABW4TGW5_9ACTN</name>
<gene>
    <name evidence="2" type="ORF">ACFSKW_49960</name>
</gene>
<comment type="caution">
    <text evidence="2">The sequence shown here is derived from an EMBL/GenBank/DDBJ whole genome shotgun (WGS) entry which is preliminary data.</text>
</comment>
<evidence type="ECO:0000313" key="2">
    <source>
        <dbReference type="EMBL" id="MFD1939614.1"/>
    </source>
</evidence>
<protein>
    <submittedName>
        <fullName evidence="2">Uncharacterized protein</fullName>
    </submittedName>
</protein>